<gene>
    <name evidence="7" type="ORF">BV898_00336</name>
</gene>
<feature type="signal peptide" evidence="5">
    <location>
        <begin position="1"/>
        <end position="19"/>
    </location>
</feature>
<dbReference type="PRINTS" id="PR00722">
    <property type="entry name" value="CHYMOTRYPSIN"/>
</dbReference>
<evidence type="ECO:0000259" key="6">
    <source>
        <dbReference type="PROSITE" id="PS50240"/>
    </source>
</evidence>
<protein>
    <recommendedName>
        <fullName evidence="6">Peptidase S1 domain-containing protein</fullName>
    </recommendedName>
</protein>
<dbReference type="Pfam" id="PF00089">
    <property type="entry name" value="Trypsin"/>
    <property type="match status" value="1"/>
</dbReference>
<dbReference type="InterPro" id="IPR043504">
    <property type="entry name" value="Peptidase_S1_PA_chymotrypsin"/>
</dbReference>
<feature type="chain" id="PRO_5013071438" description="Peptidase S1 domain-containing protein" evidence="5">
    <location>
        <begin position="20"/>
        <end position="499"/>
    </location>
</feature>
<accession>A0A1W0XFH3</accession>
<dbReference type="InterPro" id="IPR009003">
    <property type="entry name" value="Peptidase_S1_PA"/>
</dbReference>
<dbReference type="InterPro" id="IPR001314">
    <property type="entry name" value="Peptidase_S1A"/>
</dbReference>
<comment type="similarity">
    <text evidence="2">Belongs to the peptidase S1 family. CLIP subfamily.</text>
</comment>
<dbReference type="PROSITE" id="PS50240">
    <property type="entry name" value="TRYPSIN_DOM"/>
    <property type="match status" value="1"/>
</dbReference>
<evidence type="ECO:0000256" key="4">
    <source>
        <dbReference type="SAM" id="MobiDB-lite"/>
    </source>
</evidence>
<dbReference type="PANTHER" id="PTHR24256">
    <property type="entry name" value="TRYPTASE-RELATED"/>
    <property type="match status" value="1"/>
</dbReference>
<proteinExistence type="inferred from homology"/>
<keyword evidence="3" id="KW-0720">Serine protease</keyword>
<feature type="compositionally biased region" description="Low complexity" evidence="4">
    <location>
        <begin position="151"/>
        <end position="181"/>
    </location>
</feature>
<evidence type="ECO:0000256" key="3">
    <source>
        <dbReference type="RuleBase" id="RU363034"/>
    </source>
</evidence>
<dbReference type="AlphaFoldDB" id="A0A1W0XFH3"/>
<feature type="compositionally biased region" description="Polar residues" evidence="4">
    <location>
        <begin position="122"/>
        <end position="150"/>
    </location>
</feature>
<keyword evidence="1" id="KW-1015">Disulfide bond</keyword>
<reference evidence="8" key="1">
    <citation type="submission" date="2017-01" db="EMBL/GenBank/DDBJ databases">
        <title>Comparative genomics of anhydrobiosis in the tardigrade Hypsibius dujardini.</title>
        <authorList>
            <person name="Yoshida Y."/>
            <person name="Koutsovoulos G."/>
            <person name="Laetsch D."/>
            <person name="Stevens L."/>
            <person name="Kumar S."/>
            <person name="Horikawa D."/>
            <person name="Ishino K."/>
            <person name="Komine S."/>
            <person name="Tomita M."/>
            <person name="Blaxter M."/>
            <person name="Arakawa K."/>
        </authorList>
    </citation>
    <scope>NUCLEOTIDE SEQUENCE [LARGE SCALE GENOMIC DNA]</scope>
    <source>
        <strain evidence="8">Z151</strain>
    </source>
</reference>
<feature type="region of interest" description="Disordered" evidence="4">
    <location>
        <begin position="87"/>
        <end position="182"/>
    </location>
</feature>
<dbReference type="PROSITE" id="PS00135">
    <property type="entry name" value="TRYPSIN_SER"/>
    <property type="match status" value="1"/>
</dbReference>
<organism evidence="7 8">
    <name type="scientific">Hypsibius exemplaris</name>
    <name type="common">Freshwater tardigrade</name>
    <dbReference type="NCBI Taxonomy" id="2072580"/>
    <lineage>
        <taxon>Eukaryota</taxon>
        <taxon>Metazoa</taxon>
        <taxon>Ecdysozoa</taxon>
        <taxon>Tardigrada</taxon>
        <taxon>Eutardigrada</taxon>
        <taxon>Parachela</taxon>
        <taxon>Hypsibioidea</taxon>
        <taxon>Hypsibiidae</taxon>
        <taxon>Hypsibius</taxon>
    </lineage>
</organism>
<dbReference type="InterPro" id="IPR001254">
    <property type="entry name" value="Trypsin_dom"/>
</dbReference>
<evidence type="ECO:0000256" key="2">
    <source>
        <dbReference type="ARBA" id="ARBA00024195"/>
    </source>
</evidence>
<evidence type="ECO:0000313" key="8">
    <source>
        <dbReference type="Proteomes" id="UP000192578"/>
    </source>
</evidence>
<keyword evidence="3" id="KW-0378">Hydrolase</keyword>
<dbReference type="GO" id="GO:0004252">
    <property type="term" value="F:serine-type endopeptidase activity"/>
    <property type="evidence" value="ECO:0007669"/>
    <property type="project" value="InterPro"/>
</dbReference>
<dbReference type="CDD" id="cd00190">
    <property type="entry name" value="Tryp_SPc"/>
    <property type="match status" value="1"/>
</dbReference>
<keyword evidence="8" id="KW-1185">Reference proteome</keyword>
<sequence length="499" mass="52251">MAFACFLPLVVSVIVYVAAGTTETAPDTSRGLNERDYSNSYGDGGGGGGYDNSNGGRRRGYGRRRFSLFNWEFPDLSAFVNVLSENGDDSYSSNEDSSYGSNNNGAYGNQGNSYSSGNNDGEYTTRQGSTSSRASSTTPQSYYNTAGQSYSTQSTNRTSPSPTRTTVATPGTPGTPGTPVTQLPIPAACGTVGVGSNTDFFDSNRILSLAARTNKSITMHHKGGIIVPTIIGGTNAKVNQMCWQVLVVARTVLPDNKGVTISLCGGSIIGSRTILTAAHCVFNADLTVRTANNLAVRIGAMDNKLGNPVGCEEDFRVAKVIPHSLYVASAPNATMFSSNNDVALLTLARDIDFVKSRCACRLCLEDRVPDVNAQCIASGVGNQQVDQPVDASIDVVLQYAVLDVKSQTSDDCTGTISALDNPNLFVCAGGAARGTATCQGDSGGPLACLDAGGKFYSAGVTSYGTNGCPKNQPAHFAKTQAYLAWIRINADPTDALSFV</sequence>
<feature type="domain" description="Peptidase S1" evidence="6">
    <location>
        <begin position="230"/>
        <end position="491"/>
    </location>
</feature>
<keyword evidence="5" id="KW-0732">Signal</keyword>
<comment type="caution">
    <text evidence="7">The sequence shown here is derived from an EMBL/GenBank/DDBJ whole genome shotgun (WGS) entry which is preliminary data.</text>
</comment>
<dbReference type="GO" id="GO:0006508">
    <property type="term" value="P:proteolysis"/>
    <property type="evidence" value="ECO:0007669"/>
    <property type="project" value="UniProtKB-KW"/>
</dbReference>
<dbReference type="InterPro" id="IPR033116">
    <property type="entry name" value="TRYPSIN_SER"/>
</dbReference>
<keyword evidence="3" id="KW-0645">Protease</keyword>
<dbReference type="InterPro" id="IPR051487">
    <property type="entry name" value="Ser/Thr_Proteases_Immune/Dev"/>
</dbReference>
<feature type="compositionally biased region" description="Low complexity" evidence="4">
    <location>
        <begin position="89"/>
        <end position="121"/>
    </location>
</feature>
<feature type="region of interest" description="Disordered" evidence="4">
    <location>
        <begin position="24"/>
        <end position="57"/>
    </location>
</feature>
<dbReference type="PROSITE" id="PS00134">
    <property type="entry name" value="TRYPSIN_HIS"/>
    <property type="match status" value="1"/>
</dbReference>
<dbReference type="Gene3D" id="2.40.10.10">
    <property type="entry name" value="Trypsin-like serine proteases"/>
    <property type="match status" value="1"/>
</dbReference>
<dbReference type="SMART" id="SM00020">
    <property type="entry name" value="Tryp_SPc"/>
    <property type="match status" value="1"/>
</dbReference>
<evidence type="ECO:0000256" key="5">
    <source>
        <dbReference type="SAM" id="SignalP"/>
    </source>
</evidence>
<dbReference type="EMBL" id="MTYJ01000001">
    <property type="protein sequence ID" value="OQV26217.1"/>
    <property type="molecule type" value="Genomic_DNA"/>
</dbReference>
<evidence type="ECO:0000256" key="1">
    <source>
        <dbReference type="ARBA" id="ARBA00023157"/>
    </source>
</evidence>
<evidence type="ECO:0000313" key="7">
    <source>
        <dbReference type="EMBL" id="OQV26217.1"/>
    </source>
</evidence>
<dbReference type="Proteomes" id="UP000192578">
    <property type="component" value="Unassembled WGS sequence"/>
</dbReference>
<name>A0A1W0XFH3_HYPEX</name>
<dbReference type="SUPFAM" id="SSF50494">
    <property type="entry name" value="Trypsin-like serine proteases"/>
    <property type="match status" value="1"/>
</dbReference>
<dbReference type="InterPro" id="IPR018114">
    <property type="entry name" value="TRYPSIN_HIS"/>
</dbReference>